<reference evidence="5 6" key="1">
    <citation type="journal article" date="2023" name="Plants (Basel)">
        <title>Bridging the Gap: Combining Genomics and Transcriptomics Approaches to Understand Stylosanthes scabra, an Orphan Legume from the Brazilian Caatinga.</title>
        <authorList>
            <person name="Ferreira-Neto J.R.C."/>
            <person name="da Silva M.D."/>
            <person name="Binneck E."/>
            <person name="de Melo N.F."/>
            <person name="da Silva R.H."/>
            <person name="de Melo A.L.T.M."/>
            <person name="Pandolfi V."/>
            <person name="Bustamante F.O."/>
            <person name="Brasileiro-Vidal A.C."/>
            <person name="Benko-Iseppon A.M."/>
        </authorList>
    </citation>
    <scope>NUCLEOTIDE SEQUENCE [LARGE SCALE GENOMIC DNA]</scope>
    <source>
        <tissue evidence="5">Leaves</tissue>
    </source>
</reference>
<protein>
    <recommendedName>
        <fullName evidence="4">Ubiquitin-like protease family profile domain-containing protein</fullName>
    </recommendedName>
</protein>
<evidence type="ECO:0000256" key="2">
    <source>
        <dbReference type="ARBA" id="ARBA00022670"/>
    </source>
</evidence>
<evidence type="ECO:0000256" key="1">
    <source>
        <dbReference type="ARBA" id="ARBA00005234"/>
    </source>
</evidence>
<accession>A0ABU6ZSV0</accession>
<dbReference type="Gene3D" id="3.40.395.10">
    <property type="entry name" value="Adenoviral Proteinase, Chain A"/>
    <property type="match status" value="1"/>
</dbReference>
<evidence type="ECO:0000313" key="5">
    <source>
        <dbReference type="EMBL" id="MED6225073.1"/>
    </source>
</evidence>
<gene>
    <name evidence="5" type="ORF">PIB30_090267</name>
</gene>
<keyword evidence="3" id="KW-0378">Hydrolase</keyword>
<dbReference type="Pfam" id="PF02902">
    <property type="entry name" value="Peptidase_C48"/>
    <property type="match status" value="1"/>
</dbReference>
<dbReference type="InterPro" id="IPR038765">
    <property type="entry name" value="Papain-like_cys_pep_sf"/>
</dbReference>
<dbReference type="EMBL" id="JASCZI010273593">
    <property type="protein sequence ID" value="MED6225073.1"/>
    <property type="molecule type" value="Genomic_DNA"/>
</dbReference>
<dbReference type="SUPFAM" id="SSF54001">
    <property type="entry name" value="Cysteine proteinases"/>
    <property type="match status" value="1"/>
</dbReference>
<sequence>MVNATTMQVQTVTALLAQQGRAIEALAEKVRQLESKGNGVDIKSASRIPTIDLDNLQPRTLQDIMPDVAAEAGMRKSCGVIDLDKCDSSLGELKDNPVNCARTCKRKLEFVTFSTEDMSILYSIKQRGIRSPFAFWFHNRFEMMAEETPTCLDLAFRPPHGMRLFGTELAVAAYIFANAGDERECLYQDSHCDGSRLRLWSLIPRQELYDDVLNMVSGMCTESKTDKNKWWLPTTFSQMIVRPHQFDKPTMDYIKKRYMGLADGLMAIYIPMHIGRHWYLMIIDIWNRKLVYLDSSRVMMRERRN</sequence>
<comment type="caution">
    <text evidence="5">The sequence shown here is derived from an EMBL/GenBank/DDBJ whole genome shotgun (WGS) entry which is preliminary data.</text>
</comment>
<keyword evidence="2" id="KW-0645">Protease</keyword>
<keyword evidence="6" id="KW-1185">Reference proteome</keyword>
<dbReference type="Proteomes" id="UP001341840">
    <property type="component" value="Unassembled WGS sequence"/>
</dbReference>
<evidence type="ECO:0000256" key="3">
    <source>
        <dbReference type="ARBA" id="ARBA00022801"/>
    </source>
</evidence>
<name>A0ABU6ZSV0_9FABA</name>
<feature type="domain" description="Ubiquitin-like protease family profile" evidence="4">
    <location>
        <begin position="267"/>
        <end position="297"/>
    </location>
</feature>
<evidence type="ECO:0000259" key="4">
    <source>
        <dbReference type="Pfam" id="PF02902"/>
    </source>
</evidence>
<dbReference type="InterPro" id="IPR003653">
    <property type="entry name" value="Peptidase_C48_C"/>
</dbReference>
<proteinExistence type="inferred from homology"/>
<evidence type="ECO:0000313" key="6">
    <source>
        <dbReference type="Proteomes" id="UP001341840"/>
    </source>
</evidence>
<comment type="similarity">
    <text evidence="1">Belongs to the peptidase C48 family.</text>
</comment>
<organism evidence="5 6">
    <name type="scientific">Stylosanthes scabra</name>
    <dbReference type="NCBI Taxonomy" id="79078"/>
    <lineage>
        <taxon>Eukaryota</taxon>
        <taxon>Viridiplantae</taxon>
        <taxon>Streptophyta</taxon>
        <taxon>Embryophyta</taxon>
        <taxon>Tracheophyta</taxon>
        <taxon>Spermatophyta</taxon>
        <taxon>Magnoliopsida</taxon>
        <taxon>eudicotyledons</taxon>
        <taxon>Gunneridae</taxon>
        <taxon>Pentapetalae</taxon>
        <taxon>rosids</taxon>
        <taxon>fabids</taxon>
        <taxon>Fabales</taxon>
        <taxon>Fabaceae</taxon>
        <taxon>Papilionoideae</taxon>
        <taxon>50 kb inversion clade</taxon>
        <taxon>dalbergioids sensu lato</taxon>
        <taxon>Dalbergieae</taxon>
        <taxon>Pterocarpus clade</taxon>
        <taxon>Stylosanthes</taxon>
    </lineage>
</organism>